<gene>
    <name evidence="3" type="ORF">GCM10025868_01460</name>
</gene>
<dbReference type="Proteomes" id="UP001157017">
    <property type="component" value="Unassembled WGS sequence"/>
</dbReference>
<dbReference type="EMBL" id="BSUZ01000001">
    <property type="protein sequence ID" value="GMA84896.1"/>
    <property type="molecule type" value="Genomic_DNA"/>
</dbReference>
<keyword evidence="2" id="KW-1133">Transmembrane helix</keyword>
<name>A0ABQ6J9N3_9ACTN</name>
<evidence type="ECO:0000256" key="2">
    <source>
        <dbReference type="SAM" id="Phobius"/>
    </source>
</evidence>
<evidence type="ECO:0000313" key="3">
    <source>
        <dbReference type="EMBL" id="GMA84896.1"/>
    </source>
</evidence>
<protein>
    <submittedName>
        <fullName evidence="3">Uncharacterized protein</fullName>
    </submittedName>
</protein>
<feature type="region of interest" description="Disordered" evidence="1">
    <location>
        <begin position="33"/>
        <end position="54"/>
    </location>
</feature>
<feature type="compositionally biased region" description="Polar residues" evidence="1">
    <location>
        <begin position="45"/>
        <end position="54"/>
    </location>
</feature>
<evidence type="ECO:0000313" key="4">
    <source>
        <dbReference type="Proteomes" id="UP001157017"/>
    </source>
</evidence>
<reference evidence="4" key="1">
    <citation type="journal article" date="2019" name="Int. J. Syst. Evol. Microbiol.">
        <title>The Global Catalogue of Microorganisms (GCM) 10K type strain sequencing project: providing services to taxonomists for standard genome sequencing and annotation.</title>
        <authorList>
            <consortium name="The Broad Institute Genomics Platform"/>
            <consortium name="The Broad Institute Genome Sequencing Center for Infectious Disease"/>
            <person name="Wu L."/>
            <person name="Ma J."/>
        </authorList>
    </citation>
    <scope>NUCLEOTIDE SEQUENCE [LARGE SCALE GENOMIC DNA]</scope>
    <source>
        <strain evidence="4">NBRC 108730</strain>
    </source>
</reference>
<accession>A0ABQ6J9N3</accession>
<organism evidence="3 4">
    <name type="scientific">Angustibacter aerolatus</name>
    <dbReference type="NCBI Taxonomy" id="1162965"/>
    <lineage>
        <taxon>Bacteria</taxon>
        <taxon>Bacillati</taxon>
        <taxon>Actinomycetota</taxon>
        <taxon>Actinomycetes</taxon>
        <taxon>Kineosporiales</taxon>
        <taxon>Kineosporiaceae</taxon>
    </lineage>
</organism>
<comment type="caution">
    <text evidence="3">The sequence shown here is derived from an EMBL/GenBank/DDBJ whole genome shotgun (WGS) entry which is preliminary data.</text>
</comment>
<feature type="transmembrane region" description="Helical" evidence="2">
    <location>
        <begin position="64"/>
        <end position="83"/>
    </location>
</feature>
<sequence length="88" mass="9413">MVTVLFAMISVLAVICFLGGIYALVKGATDGPRPSAVPTHDRPGITTTAVTTDQSRQPARVTEVRYAFVAGIVLLFLDLLLVWTTGNH</sequence>
<keyword evidence="4" id="KW-1185">Reference proteome</keyword>
<evidence type="ECO:0000256" key="1">
    <source>
        <dbReference type="SAM" id="MobiDB-lite"/>
    </source>
</evidence>
<keyword evidence="2" id="KW-0812">Transmembrane</keyword>
<proteinExistence type="predicted"/>
<feature type="transmembrane region" description="Helical" evidence="2">
    <location>
        <begin position="6"/>
        <end position="25"/>
    </location>
</feature>
<keyword evidence="2" id="KW-0472">Membrane</keyword>